<comment type="caution">
    <text evidence="3">The sequence shown here is derived from an EMBL/GenBank/DDBJ whole genome shotgun (WGS) entry which is preliminary data.</text>
</comment>
<gene>
    <name evidence="3" type="ORF">H9847_07875</name>
</gene>
<keyword evidence="2" id="KW-0812">Transmembrane</keyword>
<keyword evidence="2" id="KW-0472">Membrane</keyword>
<dbReference type="InterPro" id="IPR036465">
    <property type="entry name" value="vWFA_dom_sf"/>
</dbReference>
<dbReference type="SUPFAM" id="SSF53300">
    <property type="entry name" value="vWA-like"/>
    <property type="match status" value="1"/>
</dbReference>
<proteinExistence type="predicted"/>
<organism evidence="3 4">
    <name type="scientific">Candidatus Anaerobiospirillum pullicola</name>
    <dbReference type="NCBI Taxonomy" id="2838451"/>
    <lineage>
        <taxon>Bacteria</taxon>
        <taxon>Pseudomonadati</taxon>
        <taxon>Pseudomonadota</taxon>
        <taxon>Gammaproteobacteria</taxon>
        <taxon>Aeromonadales</taxon>
        <taxon>Succinivibrionaceae</taxon>
        <taxon>Anaerobiospirillum</taxon>
    </lineage>
</organism>
<dbReference type="EMBL" id="JAHLFE010000163">
    <property type="protein sequence ID" value="MBU3844765.1"/>
    <property type="molecule type" value="Genomic_DNA"/>
</dbReference>
<evidence type="ECO:0000313" key="3">
    <source>
        <dbReference type="EMBL" id="MBU3844765.1"/>
    </source>
</evidence>
<dbReference type="Proteomes" id="UP000733611">
    <property type="component" value="Unassembled WGS sequence"/>
</dbReference>
<reference evidence="3" key="2">
    <citation type="submission" date="2021-04" db="EMBL/GenBank/DDBJ databases">
        <authorList>
            <person name="Gilroy R."/>
        </authorList>
    </citation>
    <scope>NUCLEOTIDE SEQUENCE</scope>
    <source>
        <strain evidence="3">378</strain>
    </source>
</reference>
<evidence type="ECO:0000313" key="4">
    <source>
        <dbReference type="Proteomes" id="UP000733611"/>
    </source>
</evidence>
<feature type="transmembrane region" description="Helical" evidence="2">
    <location>
        <begin position="218"/>
        <end position="238"/>
    </location>
</feature>
<keyword evidence="2" id="KW-1133">Transmembrane helix</keyword>
<evidence type="ECO:0008006" key="5">
    <source>
        <dbReference type="Google" id="ProtNLM"/>
    </source>
</evidence>
<reference evidence="3" key="1">
    <citation type="journal article" date="2021" name="PeerJ">
        <title>Extensive microbial diversity within the chicken gut microbiome revealed by metagenomics and culture.</title>
        <authorList>
            <person name="Gilroy R."/>
            <person name="Ravi A."/>
            <person name="Getino M."/>
            <person name="Pursley I."/>
            <person name="Horton D.L."/>
            <person name="Alikhan N.F."/>
            <person name="Baker D."/>
            <person name="Gharbi K."/>
            <person name="Hall N."/>
            <person name="Watson M."/>
            <person name="Adriaenssens E.M."/>
            <person name="Foster-Nyarko E."/>
            <person name="Jarju S."/>
            <person name="Secka A."/>
            <person name="Antonio M."/>
            <person name="Oren A."/>
            <person name="Chaudhuri R.R."/>
            <person name="La Ragione R."/>
            <person name="Hildebrand F."/>
            <person name="Pallen M.J."/>
        </authorList>
    </citation>
    <scope>NUCLEOTIDE SEQUENCE</scope>
    <source>
        <strain evidence="3">378</strain>
    </source>
</reference>
<feature type="coiled-coil region" evidence="1">
    <location>
        <begin position="335"/>
        <end position="362"/>
    </location>
</feature>
<accession>A0A948WYF9</accession>
<protein>
    <recommendedName>
        <fullName evidence="5">VWFA domain-containing protein</fullName>
    </recommendedName>
</protein>
<evidence type="ECO:0000256" key="2">
    <source>
        <dbReference type="SAM" id="Phobius"/>
    </source>
</evidence>
<dbReference type="AlphaFoldDB" id="A0A948WYF9"/>
<name>A0A948WYF9_9GAMM</name>
<keyword evidence="1" id="KW-0175">Coiled coil</keyword>
<sequence>MLRIMRLRAADLAQSWQEAAAELPALISKLSAQLPEECAPLIASASTAGEFINFHTPLSGGVSLLPLLQGKPLFNSKTQGIASKLWEERRALWLKALQPYLQVEQAQGSSRKKGRSAHYIPNAALYLSLLLQYPQHLFVIDGREPVLVPFWQQDFYDSLTKSHPQLTAVGTGAVGATAVAAAAAQTAAAASAATTQTQNENGNDSESEQRSRSHSRAWLWWLLPLLLLLGLGVLYWLFLYPWPWSKSNEPDYAAMRAALEETIARDELALERNLELQKQVVLRLELAEQLAANRKLQEQQDLIADTAKTQALLNEIALLQDKVNLKLQAAQQAAAEKAAAEKAAAEKAAADAAAAAAQAQKQAQANSTTTTTTKLPKCEVIVQNGQMPQLVLASDGSGSMLNQMSDGSLRINAAMQAASALVDKVDKNVPIHLFGLQGCPLARDYGVFAGNERNKLKAAIRQINPRLSFNPLQVMTPLVSGMRGMAGVVPKNVDAVGILISDGVDTCNQTSKLDLCAVAREIHAQKPKLKIHVVLIGDDAPDAKCVADITGGKVYKPNNTAALVRDLQKAGQTLVRVCE</sequence>
<evidence type="ECO:0000256" key="1">
    <source>
        <dbReference type="SAM" id="Coils"/>
    </source>
</evidence>
<dbReference type="Gene3D" id="3.40.50.410">
    <property type="entry name" value="von Willebrand factor, type A domain"/>
    <property type="match status" value="1"/>
</dbReference>